<keyword evidence="2" id="KW-1185">Reference proteome</keyword>
<organism evidence="1 2">
    <name type="scientific">Clonorchis sinensis</name>
    <name type="common">Chinese liver fluke</name>
    <dbReference type="NCBI Taxonomy" id="79923"/>
    <lineage>
        <taxon>Eukaryota</taxon>
        <taxon>Metazoa</taxon>
        <taxon>Spiralia</taxon>
        <taxon>Lophotrochozoa</taxon>
        <taxon>Platyhelminthes</taxon>
        <taxon>Trematoda</taxon>
        <taxon>Digenea</taxon>
        <taxon>Opisthorchiida</taxon>
        <taxon>Opisthorchiata</taxon>
        <taxon>Opisthorchiidae</taxon>
        <taxon>Clonorchis</taxon>
    </lineage>
</organism>
<dbReference type="AlphaFoldDB" id="G7YSN6"/>
<reference evidence="1" key="1">
    <citation type="journal article" date="2011" name="Genome Biol.">
        <title>The draft genome of the carcinogenic human liver fluke Clonorchis sinensis.</title>
        <authorList>
            <person name="Wang X."/>
            <person name="Chen W."/>
            <person name="Huang Y."/>
            <person name="Sun J."/>
            <person name="Men J."/>
            <person name="Liu H."/>
            <person name="Luo F."/>
            <person name="Guo L."/>
            <person name="Lv X."/>
            <person name="Deng C."/>
            <person name="Zhou C."/>
            <person name="Fan Y."/>
            <person name="Li X."/>
            <person name="Huang L."/>
            <person name="Hu Y."/>
            <person name="Liang C."/>
            <person name="Hu X."/>
            <person name="Xu J."/>
            <person name="Yu X."/>
        </authorList>
    </citation>
    <scope>NUCLEOTIDE SEQUENCE [LARGE SCALE GENOMIC DNA]</scope>
    <source>
        <strain evidence="1">Henan</strain>
    </source>
</reference>
<dbReference type="Proteomes" id="UP000008909">
    <property type="component" value="Unassembled WGS sequence"/>
</dbReference>
<dbReference type="EMBL" id="DF144124">
    <property type="protein sequence ID" value="GAA55966.1"/>
    <property type="molecule type" value="Genomic_DNA"/>
</dbReference>
<protein>
    <submittedName>
        <fullName evidence="1">Uncharacterized protein</fullName>
    </submittedName>
</protein>
<feature type="non-terminal residue" evidence="1">
    <location>
        <position position="1"/>
    </location>
</feature>
<gene>
    <name evidence="1" type="ORF">CLF_109500</name>
</gene>
<evidence type="ECO:0000313" key="1">
    <source>
        <dbReference type="EMBL" id="GAA55966.1"/>
    </source>
</evidence>
<accession>G7YSN6</accession>
<proteinExistence type="predicted"/>
<reference key="2">
    <citation type="submission" date="2011-10" db="EMBL/GenBank/DDBJ databases">
        <title>The genome and transcriptome sequence of Clonorchis sinensis provide insights into the carcinogenic liver fluke.</title>
        <authorList>
            <person name="Wang X."/>
            <person name="Huang Y."/>
            <person name="Chen W."/>
            <person name="Liu H."/>
            <person name="Guo L."/>
            <person name="Chen Y."/>
            <person name="Luo F."/>
            <person name="Zhou W."/>
            <person name="Sun J."/>
            <person name="Mao Q."/>
            <person name="Liang P."/>
            <person name="Zhou C."/>
            <person name="Tian Y."/>
            <person name="Men J."/>
            <person name="Lv X."/>
            <person name="Huang L."/>
            <person name="Zhou J."/>
            <person name="Hu Y."/>
            <person name="Li R."/>
            <person name="Zhang F."/>
            <person name="Lei H."/>
            <person name="Li X."/>
            <person name="Hu X."/>
            <person name="Liang C."/>
            <person name="Xu J."/>
            <person name="Wu Z."/>
            <person name="Yu X."/>
        </authorList>
    </citation>
    <scope>NUCLEOTIDE SEQUENCE</scope>
    <source>
        <strain>Henan</strain>
    </source>
</reference>
<evidence type="ECO:0000313" key="2">
    <source>
        <dbReference type="Proteomes" id="UP000008909"/>
    </source>
</evidence>
<name>G7YSN6_CLOSI</name>
<sequence length="471" mass="53435">GNLLIKLLKTIRQHTAAFALLEVHQLLTESVTTFPPISQRIEKLLLKQGIRELCSTIPKRTDVSGEDGRSEPTSMAGHTERHINGVRVLVALKREWCKHQTSSAEVRQLFFGNVYSASINQLLTPNGSRWLSRVLRLHEDRLPQRAFFIQASAEIEVSMGSVLHKFDTFTTGEAVKLTRINSRLRFSCRSVSSKTVFVIAGFSAPLTTLSDLLFLFTFGDFVDDLLDVFDVGLLGLGTFSVFDVDLGILCQFATYHKFCKQAIFAQMSCHTLSSDFRVRELFVQPNPIRVECILSTVNEATECAAPGRLMFQLLRYSRYRDTCIFVMQCRGFQATECAAPGRLMFQLLRYSRYRDTCIFVMQCRGFQQLEHEAAWCSTFSCLETSQTRDSAGFQVSLSQKPNSVSSSRSEPQHDLSLADYYRRMTIVGFESQILLQMHLGATYTLLLDDQLNKFKHCQFTISENIMIFLSG</sequence>